<protein>
    <recommendedName>
        <fullName evidence="4">Succinate dehydrogenase cytochrome b556 subunit</fullName>
    </recommendedName>
</protein>
<dbReference type="CDD" id="cd03499">
    <property type="entry name" value="SQR_TypeC_SdhC"/>
    <property type="match status" value="1"/>
</dbReference>
<dbReference type="Gene3D" id="1.20.1300.10">
    <property type="entry name" value="Fumarate reductase/succinate dehydrogenase, transmembrane subunit"/>
    <property type="match status" value="1"/>
</dbReference>
<sequence>MKKPVFFNVFRIQMPVGAVTSITHRVTGVLLAVGIPLGIYLFSTSLDGPEGYARVGAFFDAFAVRCAAVVFAWALAHHLLAGLRHMLGDVDIGSRLAPARRSAWAVNLLAVLIAALAAAVWL</sequence>
<evidence type="ECO:0000256" key="7">
    <source>
        <dbReference type="ARBA" id="ARBA00022723"/>
    </source>
</evidence>
<dbReference type="NCBIfam" id="TIGR02970">
    <property type="entry name" value="succ_dehyd_cytB"/>
    <property type="match status" value="1"/>
</dbReference>
<dbReference type="InterPro" id="IPR000701">
    <property type="entry name" value="SuccDH_FuR_B_TM-su"/>
</dbReference>
<proteinExistence type="inferred from homology"/>
<comment type="subcellular location">
    <subcellularLocation>
        <location evidence="2">Membrane</location>
    </subcellularLocation>
</comment>
<keyword evidence="15" id="KW-1185">Reference proteome</keyword>
<dbReference type="EMBL" id="JACCEM010000004">
    <property type="protein sequence ID" value="NYT49273.1"/>
    <property type="molecule type" value="Genomic_DNA"/>
</dbReference>
<evidence type="ECO:0000313" key="15">
    <source>
        <dbReference type="Proteomes" id="UP000559809"/>
    </source>
</evidence>
<feature type="binding site" description="axial binding residue" evidence="12">
    <location>
        <position position="78"/>
    </location>
    <ligand>
        <name>heme</name>
        <dbReference type="ChEBI" id="CHEBI:30413"/>
        <note>ligand shared with second transmembrane subunit</note>
    </ligand>
    <ligandPart>
        <name>Fe</name>
        <dbReference type="ChEBI" id="CHEBI:18248"/>
    </ligandPart>
</feature>
<evidence type="ECO:0000256" key="3">
    <source>
        <dbReference type="ARBA" id="ARBA00007244"/>
    </source>
</evidence>
<dbReference type="AlphaFoldDB" id="A0A853FXE1"/>
<evidence type="ECO:0000256" key="4">
    <source>
        <dbReference type="ARBA" id="ARBA00020076"/>
    </source>
</evidence>
<evidence type="ECO:0000256" key="1">
    <source>
        <dbReference type="ARBA" id="ARBA00004050"/>
    </source>
</evidence>
<dbReference type="GO" id="GO:0006099">
    <property type="term" value="P:tricarboxylic acid cycle"/>
    <property type="evidence" value="ECO:0007669"/>
    <property type="project" value="InterPro"/>
</dbReference>
<evidence type="ECO:0000256" key="2">
    <source>
        <dbReference type="ARBA" id="ARBA00004370"/>
    </source>
</evidence>
<dbReference type="RefSeq" id="WP_180154580.1">
    <property type="nucleotide sequence ID" value="NZ_JACCEM010000004.1"/>
</dbReference>
<feature type="transmembrane region" description="Helical" evidence="13">
    <location>
        <begin position="62"/>
        <end position="83"/>
    </location>
</feature>
<evidence type="ECO:0000256" key="8">
    <source>
        <dbReference type="ARBA" id="ARBA00022989"/>
    </source>
</evidence>
<dbReference type="SUPFAM" id="SSF81343">
    <property type="entry name" value="Fumarate reductase respiratory complex transmembrane subunits"/>
    <property type="match status" value="1"/>
</dbReference>
<dbReference type="Pfam" id="PF01127">
    <property type="entry name" value="Sdh_cyt"/>
    <property type="match status" value="1"/>
</dbReference>
<gene>
    <name evidence="14" type="primary">sdhC</name>
    <name evidence="14" type="ORF">H0A72_08115</name>
</gene>
<evidence type="ECO:0000256" key="9">
    <source>
        <dbReference type="ARBA" id="ARBA00023004"/>
    </source>
</evidence>
<dbReference type="InterPro" id="IPR034804">
    <property type="entry name" value="SQR/QFR_C/D"/>
</dbReference>
<keyword evidence="9 12" id="KW-0408">Iron</keyword>
<dbReference type="GO" id="GO:0009055">
    <property type="term" value="F:electron transfer activity"/>
    <property type="evidence" value="ECO:0007669"/>
    <property type="project" value="InterPro"/>
</dbReference>
<keyword evidence="6 13" id="KW-0812">Transmembrane</keyword>
<evidence type="ECO:0000313" key="14">
    <source>
        <dbReference type="EMBL" id="NYT49273.1"/>
    </source>
</evidence>
<organism evidence="14 15">
    <name type="scientific">Parapusillimonas granuli</name>
    <dbReference type="NCBI Taxonomy" id="380911"/>
    <lineage>
        <taxon>Bacteria</taxon>
        <taxon>Pseudomonadati</taxon>
        <taxon>Pseudomonadota</taxon>
        <taxon>Betaproteobacteria</taxon>
        <taxon>Burkholderiales</taxon>
        <taxon>Alcaligenaceae</taxon>
        <taxon>Parapusillimonas</taxon>
    </lineage>
</organism>
<keyword evidence="5 12" id="KW-0349">Heme</keyword>
<dbReference type="InterPro" id="IPR014314">
    <property type="entry name" value="Succ_DH_cytb556"/>
</dbReference>
<feature type="transmembrane region" description="Helical" evidence="13">
    <location>
        <begin position="104"/>
        <end position="121"/>
    </location>
</feature>
<dbReference type="GO" id="GO:0016020">
    <property type="term" value="C:membrane"/>
    <property type="evidence" value="ECO:0007669"/>
    <property type="project" value="UniProtKB-SubCell"/>
</dbReference>
<evidence type="ECO:0000256" key="13">
    <source>
        <dbReference type="SAM" id="Phobius"/>
    </source>
</evidence>
<keyword evidence="10 13" id="KW-0472">Membrane</keyword>
<comment type="function">
    <text evidence="1">Membrane-anchoring subunit of succinate dehydrogenase (SDH).</text>
</comment>
<evidence type="ECO:0000256" key="12">
    <source>
        <dbReference type="PIRSR" id="PIRSR000178-1"/>
    </source>
</evidence>
<comment type="caution">
    <text evidence="14">The sequence shown here is derived from an EMBL/GenBank/DDBJ whole genome shotgun (WGS) entry which is preliminary data.</text>
</comment>
<name>A0A853FXE1_9BURK</name>
<keyword evidence="8 13" id="KW-1133">Transmembrane helix</keyword>
<dbReference type="PANTHER" id="PTHR10978">
    <property type="entry name" value="SUCCINATE DEHYDROGENASE CYTOCHROME B560 SUBUNIT"/>
    <property type="match status" value="1"/>
</dbReference>
<evidence type="ECO:0000256" key="5">
    <source>
        <dbReference type="ARBA" id="ARBA00022617"/>
    </source>
</evidence>
<comment type="subunit">
    <text evidence="11">Part of an enzyme complex containing four subunits: a flavoprotein, an iron-sulfur protein, plus two membrane-anchoring proteins, SdhC and SdhD. The complex can form homotrimers.</text>
</comment>
<dbReference type="PIRSF" id="PIRSF000178">
    <property type="entry name" value="SDH_cyt_b560"/>
    <property type="match status" value="1"/>
</dbReference>
<reference evidence="14 15" key="1">
    <citation type="submission" date="2020-07" db="EMBL/GenBank/DDBJ databases">
        <title>Taxonomic revisions and descriptions of new bacterial species based on genomic comparisons in the high-G+C-content subgroup of the family Alcaligenaceae.</title>
        <authorList>
            <person name="Szabo A."/>
            <person name="Felfoldi T."/>
        </authorList>
    </citation>
    <scope>NUCLEOTIDE SEQUENCE [LARGE SCALE GENOMIC DNA]</scope>
    <source>
        <strain evidence="14 15">LMG 24012</strain>
    </source>
</reference>
<dbReference type="GO" id="GO:0046872">
    <property type="term" value="F:metal ion binding"/>
    <property type="evidence" value="ECO:0007669"/>
    <property type="project" value="UniProtKB-KW"/>
</dbReference>
<evidence type="ECO:0000256" key="11">
    <source>
        <dbReference type="ARBA" id="ARBA00025912"/>
    </source>
</evidence>
<comment type="similarity">
    <text evidence="3">Belongs to the cytochrome b560 family.</text>
</comment>
<accession>A0A853FXE1</accession>
<keyword evidence="7 12" id="KW-0479">Metal-binding</keyword>
<comment type="cofactor">
    <cofactor evidence="12">
        <name>heme</name>
        <dbReference type="ChEBI" id="CHEBI:30413"/>
    </cofactor>
    <text evidence="12">The heme is bound between the two transmembrane subunits.</text>
</comment>
<dbReference type="Proteomes" id="UP000559809">
    <property type="component" value="Unassembled WGS sequence"/>
</dbReference>
<feature type="transmembrane region" description="Helical" evidence="13">
    <location>
        <begin position="21"/>
        <end position="42"/>
    </location>
</feature>
<evidence type="ECO:0000256" key="10">
    <source>
        <dbReference type="ARBA" id="ARBA00023136"/>
    </source>
</evidence>
<evidence type="ECO:0000256" key="6">
    <source>
        <dbReference type="ARBA" id="ARBA00022692"/>
    </source>
</evidence>
<dbReference type="PANTHER" id="PTHR10978:SF5">
    <property type="entry name" value="SUCCINATE DEHYDROGENASE CYTOCHROME B560 SUBUNIT, MITOCHONDRIAL"/>
    <property type="match status" value="1"/>
</dbReference>